<dbReference type="PANTHER" id="PTHR30346">
    <property type="entry name" value="TRANSCRIPTIONAL DUAL REGULATOR HCAR-RELATED"/>
    <property type="match status" value="1"/>
</dbReference>
<dbReference type="Proteomes" id="UP000314251">
    <property type="component" value="Unassembled WGS sequence"/>
</dbReference>
<proteinExistence type="inferred from homology"/>
<keyword evidence="8" id="KW-1185">Reference proteome</keyword>
<name>A0A5N6A8N0_9ACTN</name>
<dbReference type="FunFam" id="1.10.10.10:FF:000001">
    <property type="entry name" value="LysR family transcriptional regulator"/>
    <property type="match status" value="1"/>
</dbReference>
<dbReference type="InterPro" id="IPR036388">
    <property type="entry name" value="WH-like_DNA-bd_sf"/>
</dbReference>
<reference evidence="7" key="1">
    <citation type="submission" date="2019-10" db="EMBL/GenBank/DDBJ databases">
        <title>Nonomuraea sp. nov., isolated from Phyllanthus amarus.</title>
        <authorList>
            <person name="Klykleung N."/>
            <person name="Tanasupawat S."/>
        </authorList>
    </citation>
    <scope>NUCLEOTIDE SEQUENCE [LARGE SCALE GENOMIC DNA]</scope>
    <source>
        <strain evidence="7">3MP-10</strain>
    </source>
</reference>
<dbReference type="Pfam" id="PF03466">
    <property type="entry name" value="LysR_substrate"/>
    <property type="match status" value="1"/>
</dbReference>
<comment type="caution">
    <text evidence="7">The sequence shown here is derived from an EMBL/GenBank/DDBJ whole genome shotgun (WGS) entry which is preliminary data.</text>
</comment>
<evidence type="ECO:0000256" key="1">
    <source>
        <dbReference type="ARBA" id="ARBA00009437"/>
    </source>
</evidence>
<feature type="compositionally biased region" description="Low complexity" evidence="5">
    <location>
        <begin position="11"/>
        <end position="21"/>
    </location>
</feature>
<keyword evidence="3" id="KW-0238">DNA-binding</keyword>
<protein>
    <submittedName>
        <fullName evidence="7">LysR family transcriptional regulator</fullName>
    </submittedName>
</protein>
<dbReference type="EMBL" id="VDLY02000010">
    <property type="protein sequence ID" value="KAB8164306.1"/>
    <property type="molecule type" value="Genomic_DNA"/>
</dbReference>
<keyword evidence="2" id="KW-0805">Transcription regulation</keyword>
<evidence type="ECO:0000256" key="2">
    <source>
        <dbReference type="ARBA" id="ARBA00023015"/>
    </source>
</evidence>
<evidence type="ECO:0000256" key="5">
    <source>
        <dbReference type="SAM" id="MobiDB-lite"/>
    </source>
</evidence>
<accession>A0A5N6A8N0</accession>
<dbReference type="Gene3D" id="3.40.190.10">
    <property type="entry name" value="Periplasmic binding protein-like II"/>
    <property type="match status" value="2"/>
</dbReference>
<keyword evidence="4" id="KW-0804">Transcription</keyword>
<dbReference type="GO" id="GO:0003677">
    <property type="term" value="F:DNA binding"/>
    <property type="evidence" value="ECO:0007669"/>
    <property type="project" value="UniProtKB-KW"/>
</dbReference>
<dbReference type="Pfam" id="PF00126">
    <property type="entry name" value="HTH_1"/>
    <property type="match status" value="1"/>
</dbReference>
<dbReference type="AlphaFoldDB" id="A0A5N6A8N0"/>
<evidence type="ECO:0000313" key="8">
    <source>
        <dbReference type="Proteomes" id="UP000314251"/>
    </source>
</evidence>
<dbReference type="InterPro" id="IPR000847">
    <property type="entry name" value="LysR_HTH_N"/>
</dbReference>
<organism evidence="7 8">
    <name type="scientific">Streptomyces mimosae</name>
    <dbReference type="NCBI Taxonomy" id="2586635"/>
    <lineage>
        <taxon>Bacteria</taxon>
        <taxon>Bacillati</taxon>
        <taxon>Actinomycetota</taxon>
        <taxon>Actinomycetes</taxon>
        <taxon>Kitasatosporales</taxon>
        <taxon>Streptomycetaceae</taxon>
        <taxon>Streptomyces</taxon>
    </lineage>
</organism>
<dbReference type="GO" id="GO:0032993">
    <property type="term" value="C:protein-DNA complex"/>
    <property type="evidence" value="ECO:0007669"/>
    <property type="project" value="TreeGrafter"/>
</dbReference>
<feature type="compositionally biased region" description="Basic residues" evidence="5">
    <location>
        <begin position="1"/>
        <end position="10"/>
    </location>
</feature>
<feature type="domain" description="HTH lysR-type" evidence="6">
    <location>
        <begin position="55"/>
        <end position="112"/>
    </location>
</feature>
<evidence type="ECO:0000313" key="7">
    <source>
        <dbReference type="EMBL" id="KAB8164306.1"/>
    </source>
</evidence>
<dbReference type="SUPFAM" id="SSF46785">
    <property type="entry name" value="Winged helix' DNA-binding domain"/>
    <property type="match status" value="1"/>
</dbReference>
<feature type="region of interest" description="Disordered" evidence="5">
    <location>
        <begin position="1"/>
        <end position="47"/>
    </location>
</feature>
<evidence type="ECO:0000256" key="3">
    <source>
        <dbReference type="ARBA" id="ARBA00023125"/>
    </source>
</evidence>
<feature type="compositionally biased region" description="Basic residues" evidence="5">
    <location>
        <begin position="22"/>
        <end position="39"/>
    </location>
</feature>
<comment type="similarity">
    <text evidence="1">Belongs to the LysR transcriptional regulatory family.</text>
</comment>
<dbReference type="PANTHER" id="PTHR30346:SF29">
    <property type="entry name" value="LYSR SUBSTRATE-BINDING"/>
    <property type="match status" value="1"/>
</dbReference>
<dbReference type="GO" id="GO:0003700">
    <property type="term" value="F:DNA-binding transcription factor activity"/>
    <property type="evidence" value="ECO:0007669"/>
    <property type="project" value="InterPro"/>
</dbReference>
<dbReference type="InterPro" id="IPR036390">
    <property type="entry name" value="WH_DNA-bd_sf"/>
</dbReference>
<gene>
    <name evidence="7" type="ORF">FH607_016875</name>
</gene>
<dbReference type="InterPro" id="IPR005119">
    <property type="entry name" value="LysR_subst-bd"/>
</dbReference>
<dbReference type="PRINTS" id="PR00039">
    <property type="entry name" value="HTHLYSR"/>
</dbReference>
<dbReference type="OrthoDB" id="3636008at2"/>
<dbReference type="PROSITE" id="PS50931">
    <property type="entry name" value="HTH_LYSR"/>
    <property type="match status" value="1"/>
</dbReference>
<dbReference type="CDD" id="cd05466">
    <property type="entry name" value="PBP2_LTTR_substrate"/>
    <property type="match status" value="1"/>
</dbReference>
<evidence type="ECO:0000259" key="6">
    <source>
        <dbReference type="PROSITE" id="PS50931"/>
    </source>
</evidence>
<dbReference type="SUPFAM" id="SSF53850">
    <property type="entry name" value="Periplasmic binding protein-like II"/>
    <property type="match status" value="1"/>
</dbReference>
<dbReference type="Gene3D" id="1.10.10.10">
    <property type="entry name" value="Winged helix-like DNA-binding domain superfamily/Winged helix DNA-binding domain"/>
    <property type="match status" value="1"/>
</dbReference>
<sequence>MPRPLRKRGPRPGLRGAVHPLRPARLRRRTSRPARHPGPARRTGGGVDLSGAHNYRLDWIASFVAVAREGGFSAAAKALFRSQPRVSSHIGELEQVLGTRLFDRSVQPVALTPEGRALLPHAEEILSRIGVFSEVADGASGVVRGEVRIGMYPSAAAFLYPTLVRRLRRTAPGVATALVEGPTLSLEDLLIAGEIDLAIRPVLPLVRDDRLVNRWLWSEPLVVVVPSGHPLAGTGPVSLRQVAHHPLVTIGEPTERAPRQFETNLAFAEAGIRPTIAFQTNQPQTLAALVRGGLGIGVTNALAMLTANCAGLELVPVAASQVQRHVAVWWRADRADSPVVCLVRDLVTSLPAPRLPDGAGGDELP</sequence>
<evidence type="ECO:0000256" key="4">
    <source>
        <dbReference type="ARBA" id="ARBA00023163"/>
    </source>
</evidence>